<dbReference type="CDD" id="cd00540">
    <property type="entry name" value="AAG"/>
    <property type="match status" value="1"/>
</dbReference>
<dbReference type="Pfam" id="PF02245">
    <property type="entry name" value="Pur_DNA_glyco"/>
    <property type="match status" value="1"/>
</dbReference>
<dbReference type="Gene3D" id="2.40.50.140">
    <property type="entry name" value="Nucleic acid-binding proteins"/>
    <property type="match status" value="1"/>
</dbReference>
<feature type="compositionally biased region" description="Low complexity" evidence="9">
    <location>
        <begin position="97"/>
        <end position="114"/>
    </location>
</feature>
<dbReference type="HAMAP" id="MF_00527">
    <property type="entry name" value="3MGH"/>
    <property type="match status" value="1"/>
</dbReference>
<dbReference type="Gene3D" id="3.10.300.10">
    <property type="entry name" value="Methylpurine-DNA glycosylase (MPG)"/>
    <property type="match status" value="1"/>
</dbReference>
<dbReference type="GO" id="GO:0003697">
    <property type="term" value="F:single-stranded DNA binding"/>
    <property type="evidence" value="ECO:0007669"/>
    <property type="project" value="InterPro"/>
</dbReference>
<dbReference type="InterPro" id="IPR036995">
    <property type="entry name" value="MPG_sf"/>
</dbReference>
<comment type="catalytic activity">
    <reaction evidence="1">
        <text>Hydrolysis of alkylated DNA, releasing 3-methyladenine, 3-methylguanine, 7-methylguanine and 7-methyladenine.</text>
        <dbReference type="EC" id="3.2.2.21"/>
    </reaction>
</comment>
<evidence type="ECO:0000256" key="2">
    <source>
        <dbReference type="ARBA" id="ARBA00002421"/>
    </source>
</evidence>
<evidence type="ECO:0000256" key="6">
    <source>
        <dbReference type="ARBA" id="ARBA00022801"/>
    </source>
</evidence>
<organism evidence="10 11">
    <name type="scientific">Galdieria yellowstonensis</name>
    <dbReference type="NCBI Taxonomy" id="3028027"/>
    <lineage>
        <taxon>Eukaryota</taxon>
        <taxon>Rhodophyta</taxon>
        <taxon>Bangiophyceae</taxon>
        <taxon>Galdieriales</taxon>
        <taxon>Galdieriaceae</taxon>
        <taxon>Galdieria</taxon>
    </lineage>
</organism>
<evidence type="ECO:0000256" key="3">
    <source>
        <dbReference type="ARBA" id="ARBA00009232"/>
    </source>
</evidence>
<dbReference type="InterPro" id="IPR040893">
    <property type="entry name" value="RADX"/>
</dbReference>
<dbReference type="SUPFAM" id="SSF50249">
    <property type="entry name" value="Nucleic acid-binding proteins"/>
    <property type="match status" value="1"/>
</dbReference>
<keyword evidence="6" id="KW-0378">Hydrolase</keyword>
<keyword evidence="7" id="KW-0234">DNA repair</keyword>
<gene>
    <name evidence="10" type="ORF">GAYE_SCF72G6963</name>
</gene>
<comment type="function">
    <text evidence="2">Hydrolysis of the deoxyribose N-glycosidic bond to excise 3-methyladenine, and 7-methylguanine from the damaged DNA polymer formed by alkylation lesions.</text>
</comment>
<dbReference type="InterPro" id="IPR012340">
    <property type="entry name" value="NA-bd_OB-fold"/>
</dbReference>
<accession>A0AAV9IP08</accession>
<feature type="compositionally biased region" description="Polar residues" evidence="9">
    <location>
        <begin position="75"/>
        <end position="93"/>
    </location>
</feature>
<dbReference type="Proteomes" id="UP001300502">
    <property type="component" value="Unassembled WGS sequence"/>
</dbReference>
<proteinExistence type="inferred from homology"/>
<evidence type="ECO:0000256" key="4">
    <source>
        <dbReference type="ARBA" id="ARBA00012000"/>
    </source>
</evidence>
<protein>
    <recommendedName>
        <fullName evidence="4">DNA-3-methyladenine glycosylase II</fullName>
        <ecNumber evidence="4">3.2.2.21</ecNumber>
    </recommendedName>
    <alternativeName>
        <fullName evidence="8">3-methyladenine DNA glycosidase</fullName>
    </alternativeName>
</protein>
<dbReference type="GO" id="GO:0003905">
    <property type="term" value="F:alkylbase DNA N-glycosylase activity"/>
    <property type="evidence" value="ECO:0007669"/>
    <property type="project" value="UniProtKB-EC"/>
</dbReference>
<dbReference type="EMBL" id="JANCYU010000074">
    <property type="protein sequence ID" value="KAK4529013.1"/>
    <property type="molecule type" value="Genomic_DNA"/>
</dbReference>
<dbReference type="InterPro" id="IPR011034">
    <property type="entry name" value="Formyl_transferase-like_C_sf"/>
</dbReference>
<evidence type="ECO:0000256" key="9">
    <source>
        <dbReference type="SAM" id="MobiDB-lite"/>
    </source>
</evidence>
<dbReference type="EC" id="3.2.2.21" evidence="4"/>
<comment type="caution">
    <text evidence="10">The sequence shown here is derived from an EMBL/GenBank/DDBJ whole genome shotgun (WGS) entry which is preliminary data.</text>
</comment>
<dbReference type="InterPro" id="IPR003180">
    <property type="entry name" value="MPG"/>
</dbReference>
<dbReference type="AlphaFoldDB" id="A0AAV9IP08"/>
<dbReference type="PANTHER" id="PTHR10429:SF0">
    <property type="entry name" value="DNA-3-METHYLADENINE GLYCOSYLASE"/>
    <property type="match status" value="1"/>
</dbReference>
<dbReference type="SUPFAM" id="SSF50486">
    <property type="entry name" value="FMT C-terminal domain-like"/>
    <property type="match status" value="1"/>
</dbReference>
<evidence type="ECO:0000256" key="1">
    <source>
        <dbReference type="ARBA" id="ARBA00000086"/>
    </source>
</evidence>
<sequence>MVVPLTENATLDIRNTLHNSGIEQPIAPTEAPCLVVVGIQRYLQDSHFFSHVGLLEEFSTETTTPAVATPPPSTKLVTTGTSSRNNEETTSPTGEHAAAATPWTVSPSSTTNNSTSSMIQQQIADCKTPAYDLLLSDGTYLLKCVLSPLLNGLVQYGWITLYTRIKLEKYEWRRNEWRIPVATILVVFQLSVQQVGGPMWMIDRSKLVFPDSADPCELKNSQPLAGRRLHYLSLNSEDSVPVDSQVSRKDILIDSLELFGSRSPQPLSKVLALYDNQKVVVVPLIGRVVKKFSCTHFGRRDSEQKFPIKFEFLLSDQHRLVHVVCWYTLYFRYFECIQLDDVVVLEGYRIRHQKEDHVEILLNPSNPQGKMYILDLKLVTSRNIRQWYPPCSLNLTDSSTLKNHPSSDVLYCDLVGRIHRLFPIHRYRPSHEYRFYERRWVLVRDSSSLFDIPILMYSCSQSKCFHLLQVGRPLLVTDCQLCRVGNNWEQNSFYLKTTFSSQLIYFEEQWEIVRKNHPEISFPQRFGEDEKEAAELQYKECLSTYTRIRNYPDWLDSSRIDSWMEHLVTLEELQNRAKWLHLGECKTFLCQGKVKKVGWRYKKGYLPSQQVWEYPSYLPKYPQQEEELAMDERFPVMKKTTETKTTEYLEYLLDIISCDQKHRLTVVCTKSEVCRPYLDKKTMLRKASSHSRVLLEALDDVLLSRVLHGFASSSSAWETAAQVAENVAKYVKSETIIFEIEAMRWHPCTSIPPLSLAGVVFTLIGARFLSFHQDTVQVARQLLGKRLVRRFENSDTVLQGRIIEVEAYLGVQDRACHSYGGRRTLRTEPMFQVPGTTYIYFVYGMHYCFNISTGEPGEAVLIRALFPLEGIHVMSKWRRQSNLKNLCSGPAKVCQAFALDKRCNQWNLCTSNLLYIVHDDDWHDEEENEHIVATPRIGVAYAKLPWSEANLRFYTTCLQPYLSISSSP</sequence>
<dbReference type="NCBIfam" id="TIGR00567">
    <property type="entry name" value="3mg"/>
    <property type="match status" value="1"/>
</dbReference>
<reference evidence="10 11" key="1">
    <citation type="submission" date="2022-07" db="EMBL/GenBank/DDBJ databases">
        <title>Genome-wide signatures of adaptation to extreme environments.</title>
        <authorList>
            <person name="Cho C.H."/>
            <person name="Yoon H.S."/>
        </authorList>
    </citation>
    <scope>NUCLEOTIDE SEQUENCE [LARGE SCALE GENOMIC DNA]</scope>
    <source>
        <strain evidence="10 11">108.79 E11</strain>
    </source>
</reference>
<keyword evidence="5" id="KW-0227">DNA damage</keyword>
<dbReference type="Pfam" id="PF17659">
    <property type="entry name" value="RADX"/>
    <property type="match status" value="1"/>
</dbReference>
<evidence type="ECO:0000256" key="7">
    <source>
        <dbReference type="ARBA" id="ARBA00023204"/>
    </source>
</evidence>
<feature type="region of interest" description="Disordered" evidence="9">
    <location>
        <begin position="61"/>
        <end position="114"/>
    </location>
</feature>
<comment type="similarity">
    <text evidence="3">Belongs to the DNA glycosylase MPG family.</text>
</comment>
<evidence type="ECO:0000313" key="10">
    <source>
        <dbReference type="EMBL" id="KAK4529013.1"/>
    </source>
</evidence>
<dbReference type="GO" id="GO:0006284">
    <property type="term" value="P:base-excision repair"/>
    <property type="evidence" value="ECO:0007669"/>
    <property type="project" value="InterPro"/>
</dbReference>
<name>A0AAV9IP08_9RHOD</name>
<dbReference type="FunFam" id="3.10.300.10:FF:000001">
    <property type="entry name" value="Putative 3-methyladenine DNA glycosylase"/>
    <property type="match status" value="1"/>
</dbReference>
<evidence type="ECO:0000313" key="11">
    <source>
        <dbReference type="Proteomes" id="UP001300502"/>
    </source>
</evidence>
<keyword evidence="11" id="KW-1185">Reference proteome</keyword>
<evidence type="ECO:0000256" key="8">
    <source>
        <dbReference type="ARBA" id="ARBA00033426"/>
    </source>
</evidence>
<evidence type="ECO:0000256" key="5">
    <source>
        <dbReference type="ARBA" id="ARBA00022763"/>
    </source>
</evidence>
<dbReference type="PANTHER" id="PTHR10429">
    <property type="entry name" value="DNA-3-METHYLADENINE GLYCOSYLASE"/>
    <property type="match status" value="1"/>
</dbReference>